<reference evidence="2 3" key="1">
    <citation type="journal article" date="2016" name="Genome Announc.">
        <title>Complete Genome Sequence of Thiostrepton-Producing Streptomyces laurentii ATCC 31255.</title>
        <authorList>
            <person name="Doi K."/>
            <person name="Fujino Y."/>
            <person name="Nagayoshi Y."/>
            <person name="Ohshima T."/>
            <person name="Ogata S."/>
        </authorList>
    </citation>
    <scope>NUCLEOTIDE SEQUENCE [LARGE SCALE GENOMIC DNA]</scope>
    <source>
        <strain evidence="2 3">ATCC 31255</strain>
    </source>
</reference>
<dbReference type="InterPro" id="IPR036873">
    <property type="entry name" value="Rhodanese-like_dom_sf"/>
</dbReference>
<gene>
    <name evidence="2" type="ORF">SLA_4462</name>
</gene>
<dbReference type="PANTHER" id="PTHR43031:SF1">
    <property type="entry name" value="PYRIDINE NUCLEOTIDE-DISULPHIDE OXIDOREDUCTASE"/>
    <property type="match status" value="1"/>
</dbReference>
<dbReference type="AlphaFoldDB" id="A0A160P480"/>
<proteinExistence type="predicted"/>
<dbReference type="SMART" id="SM00450">
    <property type="entry name" value="RHOD"/>
    <property type="match status" value="1"/>
</dbReference>
<dbReference type="CDD" id="cd00158">
    <property type="entry name" value="RHOD"/>
    <property type="match status" value="1"/>
</dbReference>
<dbReference type="SUPFAM" id="SSF52821">
    <property type="entry name" value="Rhodanese/Cell cycle control phosphatase"/>
    <property type="match status" value="1"/>
</dbReference>
<dbReference type="PANTHER" id="PTHR43031">
    <property type="entry name" value="FAD-DEPENDENT OXIDOREDUCTASE"/>
    <property type="match status" value="1"/>
</dbReference>
<keyword evidence="3" id="KW-1185">Reference proteome</keyword>
<evidence type="ECO:0000259" key="1">
    <source>
        <dbReference type="PROSITE" id="PS50206"/>
    </source>
</evidence>
<dbReference type="KEGG" id="slau:SLA_4462"/>
<dbReference type="Gene3D" id="3.40.250.10">
    <property type="entry name" value="Rhodanese-like domain"/>
    <property type="match status" value="1"/>
</dbReference>
<sequence length="117" mass="11832">MAREVDLEAFAAAWTDGAFVLDVRQPGEYRDGHVPGALLAPLPSLGVTPPKLPAGRPVYVICASGNRSKAAADLLAVVGGGVNGGADIYSVAGGTRGWIRAGRPVATGTEPGSVRPV</sequence>
<organism evidence="2 3">
    <name type="scientific">Streptomyces laurentii</name>
    <dbReference type="NCBI Taxonomy" id="39478"/>
    <lineage>
        <taxon>Bacteria</taxon>
        <taxon>Bacillati</taxon>
        <taxon>Actinomycetota</taxon>
        <taxon>Actinomycetes</taxon>
        <taxon>Kitasatosporales</taxon>
        <taxon>Streptomycetaceae</taxon>
        <taxon>Streptomyces</taxon>
    </lineage>
</organism>
<dbReference type="Pfam" id="PF00581">
    <property type="entry name" value="Rhodanese"/>
    <property type="match status" value="1"/>
</dbReference>
<dbReference type="InterPro" id="IPR050229">
    <property type="entry name" value="GlpE_sulfurtransferase"/>
</dbReference>
<dbReference type="EMBL" id="AP017424">
    <property type="protein sequence ID" value="BAU85350.1"/>
    <property type="molecule type" value="Genomic_DNA"/>
</dbReference>
<protein>
    <recommendedName>
        <fullName evidence="1">Rhodanese domain-containing protein</fullName>
    </recommendedName>
</protein>
<accession>A0A160P480</accession>
<evidence type="ECO:0000313" key="2">
    <source>
        <dbReference type="EMBL" id="BAU85350.1"/>
    </source>
</evidence>
<dbReference type="Proteomes" id="UP000217676">
    <property type="component" value="Chromosome"/>
</dbReference>
<feature type="domain" description="Rhodanese" evidence="1">
    <location>
        <begin position="16"/>
        <end position="107"/>
    </location>
</feature>
<evidence type="ECO:0000313" key="3">
    <source>
        <dbReference type="Proteomes" id="UP000217676"/>
    </source>
</evidence>
<dbReference type="InterPro" id="IPR001763">
    <property type="entry name" value="Rhodanese-like_dom"/>
</dbReference>
<dbReference type="PROSITE" id="PS50206">
    <property type="entry name" value="RHODANESE_3"/>
    <property type="match status" value="1"/>
</dbReference>
<name>A0A160P480_STRLU</name>